<dbReference type="Proteomes" id="UP000233837">
    <property type="component" value="Unassembled WGS sequence"/>
</dbReference>
<dbReference type="GO" id="GO:0009639">
    <property type="term" value="P:response to red or far red light"/>
    <property type="evidence" value="ECO:0007669"/>
    <property type="project" value="InterPro"/>
</dbReference>
<dbReference type="GO" id="GO:0005737">
    <property type="term" value="C:cytoplasm"/>
    <property type="evidence" value="ECO:0007669"/>
    <property type="project" value="TreeGrafter"/>
</dbReference>
<dbReference type="PANTHER" id="PTHR37723">
    <property type="entry name" value="PROTEIN FAR-RED ELONGATED HYPOCOTYL 1"/>
    <property type="match status" value="1"/>
</dbReference>
<sequence>MKFLRVSSIPWKAEIWSVVSADMKDTLQFDPGYNVMEDMHSGFGLDHAILELVSEVDVETETMFLYSNDVSPHSFRLASGRWNPGEGAPLGVRSPTIDQEFEQYFASLLL</sequence>
<dbReference type="AlphaFoldDB" id="A0A2I0VUV1"/>
<organism evidence="1 2">
    <name type="scientific">Dendrobium catenatum</name>
    <dbReference type="NCBI Taxonomy" id="906689"/>
    <lineage>
        <taxon>Eukaryota</taxon>
        <taxon>Viridiplantae</taxon>
        <taxon>Streptophyta</taxon>
        <taxon>Embryophyta</taxon>
        <taxon>Tracheophyta</taxon>
        <taxon>Spermatophyta</taxon>
        <taxon>Magnoliopsida</taxon>
        <taxon>Liliopsida</taxon>
        <taxon>Asparagales</taxon>
        <taxon>Orchidaceae</taxon>
        <taxon>Epidendroideae</taxon>
        <taxon>Malaxideae</taxon>
        <taxon>Dendrobiinae</taxon>
        <taxon>Dendrobium</taxon>
    </lineage>
</organism>
<gene>
    <name evidence="1" type="ORF">MA16_Dca013610</name>
</gene>
<reference evidence="1 2" key="1">
    <citation type="journal article" date="2016" name="Sci. Rep.">
        <title>The Dendrobium catenatum Lindl. genome sequence provides insights into polysaccharide synthase, floral development and adaptive evolution.</title>
        <authorList>
            <person name="Zhang G.Q."/>
            <person name="Xu Q."/>
            <person name="Bian C."/>
            <person name="Tsai W.C."/>
            <person name="Yeh C.M."/>
            <person name="Liu K.W."/>
            <person name="Yoshida K."/>
            <person name="Zhang L.S."/>
            <person name="Chang S.B."/>
            <person name="Chen F."/>
            <person name="Shi Y."/>
            <person name="Su Y.Y."/>
            <person name="Zhang Y.Q."/>
            <person name="Chen L.J."/>
            <person name="Yin Y."/>
            <person name="Lin M."/>
            <person name="Huang H."/>
            <person name="Deng H."/>
            <person name="Wang Z.W."/>
            <person name="Zhu S.L."/>
            <person name="Zhao X."/>
            <person name="Deng C."/>
            <person name="Niu S.C."/>
            <person name="Huang J."/>
            <person name="Wang M."/>
            <person name="Liu G.H."/>
            <person name="Yang H.J."/>
            <person name="Xiao X.J."/>
            <person name="Hsiao Y.Y."/>
            <person name="Wu W.L."/>
            <person name="Chen Y.Y."/>
            <person name="Mitsuda N."/>
            <person name="Ohme-Takagi M."/>
            <person name="Luo Y.B."/>
            <person name="Van de Peer Y."/>
            <person name="Liu Z.J."/>
        </authorList>
    </citation>
    <scope>NUCLEOTIDE SEQUENCE [LARGE SCALE GENOMIC DNA]</scope>
    <source>
        <tissue evidence="1">The whole plant</tissue>
    </source>
</reference>
<protein>
    <submittedName>
        <fullName evidence="1">Uncharacterized protein</fullName>
    </submittedName>
</protein>
<dbReference type="InterPro" id="IPR037766">
    <property type="entry name" value="FHY1"/>
</dbReference>
<evidence type="ECO:0000313" key="2">
    <source>
        <dbReference type="Proteomes" id="UP000233837"/>
    </source>
</evidence>
<accession>A0A2I0VUV1</accession>
<dbReference type="EMBL" id="KZ503216">
    <property type="protein sequence ID" value="PKU67186.1"/>
    <property type="molecule type" value="Genomic_DNA"/>
</dbReference>
<dbReference type="GO" id="GO:0051457">
    <property type="term" value="P:maintenance of protein location in nucleus"/>
    <property type="evidence" value="ECO:0007669"/>
    <property type="project" value="TreeGrafter"/>
</dbReference>
<dbReference type="GO" id="GO:0016607">
    <property type="term" value="C:nuclear speck"/>
    <property type="evidence" value="ECO:0007669"/>
    <property type="project" value="TreeGrafter"/>
</dbReference>
<evidence type="ECO:0000313" key="1">
    <source>
        <dbReference type="EMBL" id="PKU67186.1"/>
    </source>
</evidence>
<proteinExistence type="predicted"/>
<name>A0A2I0VUV1_9ASPA</name>
<dbReference type="STRING" id="906689.A0A2I0VUV1"/>
<dbReference type="PANTHER" id="PTHR37723:SF1">
    <property type="entry name" value="PROTEIN FAR-RED-ELONGATED HYPOCOTYL 1-LIKE"/>
    <property type="match status" value="1"/>
</dbReference>
<reference evidence="1 2" key="2">
    <citation type="journal article" date="2017" name="Nature">
        <title>The Apostasia genome and the evolution of orchids.</title>
        <authorList>
            <person name="Zhang G.Q."/>
            <person name="Liu K.W."/>
            <person name="Li Z."/>
            <person name="Lohaus R."/>
            <person name="Hsiao Y.Y."/>
            <person name="Niu S.C."/>
            <person name="Wang J.Y."/>
            <person name="Lin Y.C."/>
            <person name="Xu Q."/>
            <person name="Chen L.J."/>
            <person name="Yoshida K."/>
            <person name="Fujiwara S."/>
            <person name="Wang Z.W."/>
            <person name="Zhang Y.Q."/>
            <person name="Mitsuda N."/>
            <person name="Wang M."/>
            <person name="Liu G.H."/>
            <person name="Pecoraro L."/>
            <person name="Huang H.X."/>
            <person name="Xiao X.J."/>
            <person name="Lin M."/>
            <person name="Wu X.Y."/>
            <person name="Wu W.L."/>
            <person name="Chen Y.Y."/>
            <person name="Chang S.B."/>
            <person name="Sakamoto S."/>
            <person name="Ohme-Takagi M."/>
            <person name="Yagi M."/>
            <person name="Zeng S.J."/>
            <person name="Shen C.Y."/>
            <person name="Yeh C.M."/>
            <person name="Luo Y.B."/>
            <person name="Tsai W.C."/>
            <person name="Van de Peer Y."/>
            <person name="Liu Z.J."/>
        </authorList>
    </citation>
    <scope>NUCLEOTIDE SEQUENCE [LARGE SCALE GENOMIC DNA]</scope>
    <source>
        <tissue evidence="1">The whole plant</tissue>
    </source>
</reference>
<keyword evidence="2" id="KW-1185">Reference proteome</keyword>
<dbReference type="GO" id="GO:0061608">
    <property type="term" value="F:nuclear import signal receptor activity"/>
    <property type="evidence" value="ECO:0007669"/>
    <property type="project" value="TreeGrafter"/>
</dbReference>